<name>A0A8J6PQZ2_9HYPH</name>
<dbReference type="EMBL" id="JACVVX010000011">
    <property type="protein sequence ID" value="MBD0417277.1"/>
    <property type="molecule type" value="Genomic_DNA"/>
</dbReference>
<keyword evidence="2" id="KW-1133">Transmembrane helix</keyword>
<feature type="transmembrane region" description="Helical" evidence="2">
    <location>
        <begin position="41"/>
        <end position="63"/>
    </location>
</feature>
<organism evidence="3 4">
    <name type="scientific">Oryzicola mucosus</name>
    <dbReference type="NCBI Taxonomy" id="2767425"/>
    <lineage>
        <taxon>Bacteria</taxon>
        <taxon>Pseudomonadati</taxon>
        <taxon>Pseudomonadota</taxon>
        <taxon>Alphaproteobacteria</taxon>
        <taxon>Hyphomicrobiales</taxon>
        <taxon>Phyllobacteriaceae</taxon>
        <taxon>Oryzicola</taxon>
    </lineage>
</organism>
<protein>
    <submittedName>
        <fullName evidence="3">ABC transporter permease</fullName>
    </submittedName>
</protein>
<keyword evidence="2" id="KW-0472">Membrane</keyword>
<dbReference type="GO" id="GO:0016020">
    <property type="term" value="C:membrane"/>
    <property type="evidence" value="ECO:0007669"/>
    <property type="project" value="InterPro"/>
</dbReference>
<accession>A0A8J6PQZ2</accession>
<dbReference type="GO" id="GO:0051301">
    <property type="term" value="P:cell division"/>
    <property type="evidence" value="ECO:0007669"/>
    <property type="project" value="InterPro"/>
</dbReference>
<dbReference type="InterPro" id="IPR004513">
    <property type="entry name" value="FtsX"/>
</dbReference>
<dbReference type="Proteomes" id="UP000643405">
    <property type="component" value="Unassembled WGS sequence"/>
</dbReference>
<proteinExistence type="predicted"/>
<comment type="caution">
    <text evidence="3">The sequence shown here is derived from an EMBL/GenBank/DDBJ whole genome shotgun (WGS) entry which is preliminary data.</text>
</comment>
<feature type="transmembrane region" description="Helical" evidence="2">
    <location>
        <begin position="241"/>
        <end position="266"/>
    </location>
</feature>
<feature type="region of interest" description="Disordered" evidence="1">
    <location>
        <begin position="1"/>
        <end position="28"/>
    </location>
</feature>
<dbReference type="RefSeq" id="WP_188166716.1">
    <property type="nucleotide sequence ID" value="NZ_JACVVX010000011.1"/>
</dbReference>
<evidence type="ECO:0000313" key="3">
    <source>
        <dbReference type="EMBL" id="MBD0417277.1"/>
    </source>
</evidence>
<evidence type="ECO:0000256" key="2">
    <source>
        <dbReference type="SAM" id="Phobius"/>
    </source>
</evidence>
<sequence length="330" mass="35575">MSETVAEDREDGLQEGTSRPQTRAKRRATPIVPSQNIAGRALILVIAIMTFLSCLTFGAVSLVRDTASIWENQISREATIQIKPVDGLDMEKALQDVSRMATDFPGVRGTSIVDRAATTRLLEPWLGAGINIDDLPVPRLVIVTLDEDNPPDFQAMRAAISPLYPSATLDDHRTWVDRLVAMARTTVTIGFSVLGLILAATVLCVVFATRGAMAGNGHIIEVLHFVGAEARFIAREFHRHFLLTGMKGAAAGGVAAVIVFIVFSWWSSRNLATPQADQATALFGNFSIGLNGYLGVAAIVALIGFLTAATSHLTVVRYLSEIDVNHHDGM</sequence>
<dbReference type="PANTHER" id="PTHR47755:SF1">
    <property type="entry name" value="CELL DIVISION PROTEIN FTSX"/>
    <property type="match status" value="1"/>
</dbReference>
<evidence type="ECO:0000313" key="4">
    <source>
        <dbReference type="Proteomes" id="UP000643405"/>
    </source>
</evidence>
<feature type="transmembrane region" description="Helical" evidence="2">
    <location>
        <begin position="286"/>
        <end position="309"/>
    </location>
</feature>
<dbReference type="AlphaFoldDB" id="A0A8J6PQZ2"/>
<dbReference type="GO" id="GO:0032153">
    <property type="term" value="C:cell division site"/>
    <property type="evidence" value="ECO:0007669"/>
    <property type="project" value="TreeGrafter"/>
</dbReference>
<gene>
    <name evidence="3" type="ORF">ICI42_21795</name>
</gene>
<feature type="transmembrane region" description="Helical" evidence="2">
    <location>
        <begin position="187"/>
        <end position="208"/>
    </location>
</feature>
<keyword evidence="2" id="KW-0812">Transmembrane</keyword>
<keyword evidence="4" id="KW-1185">Reference proteome</keyword>
<dbReference type="PANTHER" id="PTHR47755">
    <property type="entry name" value="CELL DIVISION PROTEIN FTSX"/>
    <property type="match status" value="1"/>
</dbReference>
<reference evidence="3" key="1">
    <citation type="submission" date="2020-09" db="EMBL/GenBank/DDBJ databases">
        <title>Genome seq and assembly of Tianweitania sp.</title>
        <authorList>
            <person name="Chhetri G."/>
        </authorList>
    </citation>
    <scope>NUCLEOTIDE SEQUENCE</scope>
    <source>
        <strain evidence="3">Rool2</strain>
    </source>
</reference>
<evidence type="ECO:0000256" key="1">
    <source>
        <dbReference type="SAM" id="MobiDB-lite"/>
    </source>
</evidence>